<dbReference type="CDD" id="cd01647">
    <property type="entry name" value="RT_LTR"/>
    <property type="match status" value="1"/>
</dbReference>
<dbReference type="InterPro" id="IPR041577">
    <property type="entry name" value="RT_RNaseH_2"/>
</dbReference>
<dbReference type="Pfam" id="PF02023">
    <property type="entry name" value="SCAN"/>
    <property type="match status" value="1"/>
</dbReference>
<dbReference type="InterPro" id="IPR038269">
    <property type="entry name" value="SCAN_sf"/>
</dbReference>
<dbReference type="Gene3D" id="1.10.4020.10">
    <property type="entry name" value="DNA breaking-rejoining enzymes"/>
    <property type="match status" value="1"/>
</dbReference>
<sequence length="365" mass="41270">MRPSPTDSRRHFTARGETYRQKFRTVTISAGENPAETYHRLKGLYRRWIRPEQHTKEQIGEQIILEQLLRVFPADIRTWVKEHEPTEGLAAAKLAQQYLNARRGGPAPYQAELTLVVNEQPYLLTVGVVEGLPVAAILGWDIPVLLDILREEGPKDSDCGRGFSGLLLTEVEDMQRLGVIEPSQAEWCSPVVIVVKKDGSLRICIDFRKLNAMSEFDAYPMPRIDNLLEKIGRARFITTLDLCKGYWQFATITAPLTALTMKDQRNPVVWNEDCETAFQALKSYLCSSPVLRSPDFEQRFLVQTDASAVGLGAVLAQGDPGEERPPFQFQIRHRAGKTNVVADYLSRLPHIVNLEEEGDNVTERQ</sequence>
<dbReference type="Gene3D" id="3.10.10.10">
    <property type="entry name" value="HIV Type 1 Reverse Transcriptase, subunit A, domain 1"/>
    <property type="match status" value="1"/>
</dbReference>
<dbReference type="PROSITE" id="PS50804">
    <property type="entry name" value="SCAN_BOX"/>
    <property type="match status" value="1"/>
</dbReference>
<keyword evidence="4" id="KW-1185">Reference proteome</keyword>
<dbReference type="InterPro" id="IPR050951">
    <property type="entry name" value="Retrovirus_Pol_polyprotein"/>
</dbReference>
<dbReference type="GO" id="GO:0003824">
    <property type="term" value="F:catalytic activity"/>
    <property type="evidence" value="ECO:0007669"/>
    <property type="project" value="UniProtKB-KW"/>
</dbReference>
<feature type="domain" description="SCAN box" evidence="2">
    <location>
        <begin position="20"/>
        <end position="96"/>
    </location>
</feature>
<dbReference type="EMBL" id="OZ035823">
    <property type="protein sequence ID" value="CAL1569728.1"/>
    <property type="molecule type" value="Genomic_DNA"/>
</dbReference>
<dbReference type="AlphaFoldDB" id="A0AAV2IWS4"/>
<keyword evidence="1" id="KW-0511">Multifunctional enzyme</keyword>
<dbReference type="InterPro" id="IPR043128">
    <property type="entry name" value="Rev_trsase/Diguanyl_cyclase"/>
</dbReference>
<dbReference type="InterPro" id="IPR003309">
    <property type="entry name" value="SCAN_dom"/>
</dbReference>
<accession>A0AAV2IWS4</accession>
<reference evidence="3 4" key="1">
    <citation type="submission" date="2024-04" db="EMBL/GenBank/DDBJ databases">
        <authorList>
            <person name="Waldvogel A.-M."/>
            <person name="Schoenle A."/>
        </authorList>
    </citation>
    <scope>NUCLEOTIDE SEQUENCE [LARGE SCALE GENOMIC DNA]</scope>
</reference>
<evidence type="ECO:0000313" key="3">
    <source>
        <dbReference type="EMBL" id="CAL1569728.1"/>
    </source>
</evidence>
<dbReference type="CDD" id="cd07936">
    <property type="entry name" value="SCAN"/>
    <property type="match status" value="1"/>
</dbReference>
<evidence type="ECO:0000259" key="2">
    <source>
        <dbReference type="PROSITE" id="PS50804"/>
    </source>
</evidence>
<dbReference type="Proteomes" id="UP001497482">
    <property type="component" value="Chromosome 1"/>
</dbReference>
<dbReference type="PANTHER" id="PTHR37984:SF5">
    <property type="entry name" value="PROTEIN NYNRIN-LIKE"/>
    <property type="match status" value="1"/>
</dbReference>
<protein>
    <recommendedName>
        <fullName evidence="2">SCAN box domain-containing protein</fullName>
    </recommendedName>
</protein>
<organism evidence="3 4">
    <name type="scientific">Knipowitschia caucasica</name>
    <name type="common">Caucasian dwarf goby</name>
    <name type="synonym">Pomatoschistus caucasicus</name>
    <dbReference type="NCBI Taxonomy" id="637954"/>
    <lineage>
        <taxon>Eukaryota</taxon>
        <taxon>Metazoa</taxon>
        <taxon>Chordata</taxon>
        <taxon>Craniata</taxon>
        <taxon>Vertebrata</taxon>
        <taxon>Euteleostomi</taxon>
        <taxon>Actinopterygii</taxon>
        <taxon>Neopterygii</taxon>
        <taxon>Teleostei</taxon>
        <taxon>Neoteleostei</taxon>
        <taxon>Acanthomorphata</taxon>
        <taxon>Gobiaria</taxon>
        <taxon>Gobiiformes</taxon>
        <taxon>Gobioidei</taxon>
        <taxon>Gobiidae</taxon>
        <taxon>Gobiinae</taxon>
        <taxon>Knipowitschia</taxon>
    </lineage>
</organism>
<dbReference type="Pfam" id="PF17919">
    <property type="entry name" value="RT_RNaseH_2"/>
    <property type="match status" value="1"/>
</dbReference>
<dbReference type="Gene3D" id="3.30.70.270">
    <property type="match status" value="1"/>
</dbReference>
<proteinExistence type="predicted"/>
<dbReference type="InterPro" id="IPR043502">
    <property type="entry name" value="DNA/RNA_pol_sf"/>
</dbReference>
<evidence type="ECO:0000256" key="1">
    <source>
        <dbReference type="ARBA" id="ARBA00023268"/>
    </source>
</evidence>
<name>A0AAV2IWS4_KNICA</name>
<dbReference type="SMART" id="SM00431">
    <property type="entry name" value="SCAN"/>
    <property type="match status" value="1"/>
</dbReference>
<dbReference type="SUPFAM" id="SSF47353">
    <property type="entry name" value="Retrovirus capsid dimerization domain-like"/>
    <property type="match status" value="1"/>
</dbReference>
<dbReference type="SUPFAM" id="SSF56672">
    <property type="entry name" value="DNA/RNA polymerases"/>
    <property type="match status" value="1"/>
</dbReference>
<evidence type="ECO:0000313" key="4">
    <source>
        <dbReference type="Proteomes" id="UP001497482"/>
    </source>
</evidence>
<dbReference type="PANTHER" id="PTHR37984">
    <property type="entry name" value="PROTEIN CBG26694"/>
    <property type="match status" value="1"/>
</dbReference>
<gene>
    <name evidence="3" type="ORF">KC01_LOCUS2119</name>
</gene>